<keyword evidence="3" id="KW-1185">Reference proteome</keyword>
<accession>A0A506U5F0</accession>
<dbReference type="RefSeq" id="WP_141149757.1">
    <property type="nucleotide sequence ID" value="NZ_VHLG01000010.1"/>
</dbReference>
<feature type="domain" description="SCP2" evidence="1">
    <location>
        <begin position="12"/>
        <end position="101"/>
    </location>
</feature>
<evidence type="ECO:0000259" key="1">
    <source>
        <dbReference type="Pfam" id="PF02036"/>
    </source>
</evidence>
<dbReference type="Pfam" id="PF02036">
    <property type="entry name" value="SCP2"/>
    <property type="match status" value="1"/>
</dbReference>
<dbReference type="AlphaFoldDB" id="A0A506U5F0"/>
<evidence type="ECO:0000313" key="2">
    <source>
        <dbReference type="EMBL" id="TPW29080.1"/>
    </source>
</evidence>
<sequence length="104" mass="11169">MAERAMLIAAMEERADQLETLGYRIRFDLTDGGSLLLDATDNEAVISEVDGFAEADTILKLSSDNLAKLIAGRLSPMLAFSTGRLKLQGSQGVALKLIGLLNED</sequence>
<dbReference type="Proteomes" id="UP000318801">
    <property type="component" value="Unassembled WGS sequence"/>
</dbReference>
<dbReference type="OrthoDB" id="9809312at2"/>
<protein>
    <submittedName>
        <fullName evidence="2">SCP2 sterol-binding domain-containing protein</fullName>
    </submittedName>
</protein>
<dbReference type="EMBL" id="VHLG01000010">
    <property type="protein sequence ID" value="TPW29080.1"/>
    <property type="molecule type" value="Genomic_DNA"/>
</dbReference>
<name>A0A506U5F0_9HYPH</name>
<evidence type="ECO:0000313" key="3">
    <source>
        <dbReference type="Proteomes" id="UP000318801"/>
    </source>
</evidence>
<dbReference type="InterPro" id="IPR003033">
    <property type="entry name" value="SCP2_sterol-bd_dom"/>
</dbReference>
<comment type="caution">
    <text evidence="2">The sequence shown here is derived from an EMBL/GenBank/DDBJ whole genome shotgun (WGS) entry which is preliminary data.</text>
</comment>
<proteinExistence type="predicted"/>
<dbReference type="InterPro" id="IPR036527">
    <property type="entry name" value="SCP2_sterol-bd_dom_sf"/>
</dbReference>
<dbReference type="SUPFAM" id="SSF55718">
    <property type="entry name" value="SCP-like"/>
    <property type="match status" value="1"/>
</dbReference>
<dbReference type="Gene3D" id="3.30.1050.10">
    <property type="entry name" value="SCP2 sterol-binding domain"/>
    <property type="match status" value="1"/>
</dbReference>
<reference evidence="2 3" key="1">
    <citation type="submission" date="2019-06" db="EMBL/GenBank/DDBJ databases">
        <authorList>
            <person name="Li M."/>
        </authorList>
    </citation>
    <scope>NUCLEOTIDE SEQUENCE [LARGE SCALE GENOMIC DNA]</scope>
    <source>
        <strain evidence="2 3">BGMRC2036</strain>
    </source>
</reference>
<organism evidence="2 3">
    <name type="scientific">Martelella alba</name>
    <dbReference type="NCBI Taxonomy" id="2590451"/>
    <lineage>
        <taxon>Bacteria</taxon>
        <taxon>Pseudomonadati</taxon>
        <taxon>Pseudomonadota</taxon>
        <taxon>Alphaproteobacteria</taxon>
        <taxon>Hyphomicrobiales</taxon>
        <taxon>Aurantimonadaceae</taxon>
        <taxon>Martelella</taxon>
    </lineage>
</organism>
<gene>
    <name evidence="2" type="ORF">FJU08_14585</name>
</gene>